<name>A0A973VVT8_9BRAD</name>
<sequence>MSDGPYKSLNMTPAWKKFAEWAHKDAFEPDQIAGRVVPALEETWRDEGCGEVARAIRAILGDAQQTDMFGQNKSVELEAARRDLSAGYPMRRLVVDHVIQSVSNGKLGIDAVNDGVENALRDRAARGPRQVEEHYLRKQSPETTATRVRNRMEEAVASAPIAGLARRLSGLDAAAAQPHLIKQQGIDDGVRLP</sequence>
<evidence type="ECO:0000313" key="1">
    <source>
        <dbReference type="EMBL" id="NVI42812.1"/>
    </source>
</evidence>
<protein>
    <submittedName>
        <fullName evidence="1">Uncharacterized protein</fullName>
    </submittedName>
</protein>
<dbReference type="AlphaFoldDB" id="A0A973VVT8"/>
<reference evidence="1" key="1">
    <citation type="submission" date="2020-06" db="EMBL/GenBank/DDBJ databases">
        <title>Whole Genome Sequence of Bradyrhizobium sp. Strain 1S1.</title>
        <authorList>
            <person name="Bromfield E.S.P."/>
            <person name="Cloutier S."/>
        </authorList>
    </citation>
    <scope>NUCLEOTIDE SEQUENCE [LARGE SCALE GENOMIC DNA]</scope>
    <source>
        <strain evidence="1">1S1</strain>
    </source>
</reference>
<organism evidence="1">
    <name type="scientific">Bradyrhizobium septentrionale</name>
    <dbReference type="NCBI Taxonomy" id="1404411"/>
    <lineage>
        <taxon>Bacteria</taxon>
        <taxon>Pseudomonadati</taxon>
        <taxon>Pseudomonadota</taxon>
        <taxon>Alphaproteobacteria</taxon>
        <taxon>Hyphomicrobiales</taxon>
        <taxon>Nitrobacteraceae</taxon>
        <taxon>Bradyrhizobium</taxon>
    </lineage>
</organism>
<proteinExistence type="predicted"/>
<accession>A0A973VVT8</accession>
<dbReference type="EMBL" id="JAAOLE020000001">
    <property type="protein sequence ID" value="NVI42812.1"/>
    <property type="molecule type" value="Genomic_DNA"/>
</dbReference>
<gene>
    <name evidence="1" type="ORF">HAP48_006795</name>
</gene>
<comment type="caution">
    <text evidence="1">The sequence shown here is derived from an EMBL/GenBank/DDBJ whole genome shotgun (WGS) entry which is preliminary data.</text>
</comment>